<dbReference type="Gene3D" id="1.20.1540.10">
    <property type="entry name" value="Rhomboid-like"/>
    <property type="match status" value="1"/>
</dbReference>
<keyword evidence="9" id="KW-0645">Protease</keyword>
<evidence type="ECO:0000256" key="4">
    <source>
        <dbReference type="ARBA" id="ARBA00022801"/>
    </source>
</evidence>
<evidence type="ECO:0000256" key="6">
    <source>
        <dbReference type="ARBA" id="ARBA00023136"/>
    </source>
</evidence>
<reference evidence="9 10" key="1">
    <citation type="submission" date="2018-06" db="EMBL/GenBank/DDBJ databases">
        <title>Streptacidiphilus pinicola sp. nov., isolated from pine grove soil.</title>
        <authorList>
            <person name="Roh S.G."/>
            <person name="Park S."/>
            <person name="Kim M.-K."/>
            <person name="Yun B.-R."/>
            <person name="Park J."/>
            <person name="Kim M.J."/>
            <person name="Kim Y.S."/>
            <person name="Kim S.B."/>
        </authorList>
    </citation>
    <scope>NUCLEOTIDE SEQUENCE [LARGE SCALE GENOMIC DNA]</scope>
    <source>
        <strain evidence="9 10">MMS16-CNU450</strain>
    </source>
</reference>
<accession>A0A2X0IQA9</accession>
<dbReference type="Pfam" id="PF01694">
    <property type="entry name" value="Rhomboid"/>
    <property type="match status" value="1"/>
</dbReference>
<dbReference type="GO" id="GO:0006508">
    <property type="term" value="P:proteolysis"/>
    <property type="evidence" value="ECO:0007669"/>
    <property type="project" value="UniProtKB-KW"/>
</dbReference>
<feature type="transmembrane region" description="Helical" evidence="7">
    <location>
        <begin position="19"/>
        <end position="38"/>
    </location>
</feature>
<dbReference type="PANTHER" id="PTHR43731:SF14">
    <property type="entry name" value="PRESENILIN-ASSOCIATED RHOMBOID-LIKE PROTEIN, MITOCHONDRIAL"/>
    <property type="match status" value="1"/>
</dbReference>
<organism evidence="9 10">
    <name type="scientific">Streptacidiphilus pinicola</name>
    <dbReference type="NCBI Taxonomy" id="2219663"/>
    <lineage>
        <taxon>Bacteria</taxon>
        <taxon>Bacillati</taxon>
        <taxon>Actinomycetota</taxon>
        <taxon>Actinomycetes</taxon>
        <taxon>Kitasatosporales</taxon>
        <taxon>Streptomycetaceae</taxon>
        <taxon>Streptacidiphilus</taxon>
    </lineage>
</organism>
<dbReference type="GO" id="GO:0004252">
    <property type="term" value="F:serine-type endopeptidase activity"/>
    <property type="evidence" value="ECO:0007669"/>
    <property type="project" value="InterPro"/>
</dbReference>
<proteinExistence type="inferred from homology"/>
<comment type="caution">
    <text evidence="9">The sequence shown here is derived from an EMBL/GenBank/DDBJ whole genome shotgun (WGS) entry which is preliminary data.</text>
</comment>
<keyword evidence="5 7" id="KW-1133">Transmembrane helix</keyword>
<evidence type="ECO:0000256" key="5">
    <source>
        <dbReference type="ARBA" id="ARBA00022989"/>
    </source>
</evidence>
<keyword evidence="6 7" id="KW-0472">Membrane</keyword>
<keyword evidence="4" id="KW-0378">Hydrolase</keyword>
<feature type="transmembrane region" description="Helical" evidence="7">
    <location>
        <begin position="136"/>
        <end position="156"/>
    </location>
</feature>
<dbReference type="OrthoDB" id="9814037at2"/>
<dbReference type="PANTHER" id="PTHR43731">
    <property type="entry name" value="RHOMBOID PROTEASE"/>
    <property type="match status" value="1"/>
</dbReference>
<evidence type="ECO:0000259" key="8">
    <source>
        <dbReference type="Pfam" id="PF01694"/>
    </source>
</evidence>
<feature type="transmembrane region" description="Helical" evidence="7">
    <location>
        <begin position="196"/>
        <end position="219"/>
    </location>
</feature>
<feature type="domain" description="Peptidase S54 rhomboid" evidence="8">
    <location>
        <begin position="102"/>
        <end position="252"/>
    </location>
</feature>
<name>A0A2X0IQA9_9ACTN</name>
<evidence type="ECO:0000256" key="2">
    <source>
        <dbReference type="ARBA" id="ARBA00009045"/>
    </source>
</evidence>
<evidence type="ECO:0000256" key="1">
    <source>
        <dbReference type="ARBA" id="ARBA00004141"/>
    </source>
</evidence>
<comment type="similarity">
    <text evidence="2">Belongs to the peptidase S54 family.</text>
</comment>
<protein>
    <submittedName>
        <fullName evidence="9">Rhomboid family intramembrane serine protease</fullName>
    </submittedName>
</protein>
<dbReference type="InterPro" id="IPR022764">
    <property type="entry name" value="Peptidase_S54_rhomboid_dom"/>
</dbReference>
<keyword evidence="10" id="KW-1185">Reference proteome</keyword>
<sequence length="265" mass="28181">MATLAAPEPTTRAPRPVPYLPLVTYSLIALCVVVFVIGPVSGLDPFYGGGAGRACAQTLYYRQWGVIPAELLTNAPLPAKLAHLHHCAVGAGGLPKIPALSVLTAMFVHGGWLHLVGNMVFLFVFGAMVEQRIGPLAFLLFYVALGYLATYGYALFESGSPGATQTLVGASGAIAGVLGAYLCLYPRARVTSLIPLLLFLPLRFPAWLVLGFWFAVQWLSVPATDPTVPGVAYAAHLIGFTGGFLFACLLWRRPRAASKRNAGHC</sequence>
<evidence type="ECO:0000256" key="7">
    <source>
        <dbReference type="SAM" id="Phobius"/>
    </source>
</evidence>
<dbReference type="InterPro" id="IPR050925">
    <property type="entry name" value="Rhomboid_protease_S54"/>
</dbReference>
<dbReference type="AlphaFoldDB" id="A0A2X0IQA9"/>
<evidence type="ECO:0000313" key="9">
    <source>
        <dbReference type="EMBL" id="RAG85381.1"/>
    </source>
</evidence>
<feature type="transmembrane region" description="Helical" evidence="7">
    <location>
        <begin position="111"/>
        <end position="129"/>
    </location>
</feature>
<dbReference type="Proteomes" id="UP000248889">
    <property type="component" value="Unassembled WGS sequence"/>
</dbReference>
<gene>
    <name evidence="9" type="ORF">DN069_12030</name>
</gene>
<dbReference type="EMBL" id="QKYN01000042">
    <property type="protein sequence ID" value="RAG85381.1"/>
    <property type="molecule type" value="Genomic_DNA"/>
</dbReference>
<feature type="transmembrane region" description="Helical" evidence="7">
    <location>
        <begin position="231"/>
        <end position="251"/>
    </location>
</feature>
<evidence type="ECO:0000256" key="3">
    <source>
        <dbReference type="ARBA" id="ARBA00022692"/>
    </source>
</evidence>
<dbReference type="InterPro" id="IPR035952">
    <property type="entry name" value="Rhomboid-like_sf"/>
</dbReference>
<evidence type="ECO:0000313" key="10">
    <source>
        <dbReference type="Proteomes" id="UP000248889"/>
    </source>
</evidence>
<dbReference type="RefSeq" id="WP_111500920.1">
    <property type="nucleotide sequence ID" value="NZ_QKYN01000042.1"/>
</dbReference>
<keyword evidence="3 7" id="KW-0812">Transmembrane</keyword>
<feature type="transmembrane region" description="Helical" evidence="7">
    <location>
        <begin position="162"/>
        <end position="184"/>
    </location>
</feature>
<dbReference type="GO" id="GO:0016020">
    <property type="term" value="C:membrane"/>
    <property type="evidence" value="ECO:0007669"/>
    <property type="project" value="UniProtKB-SubCell"/>
</dbReference>
<dbReference type="SUPFAM" id="SSF144091">
    <property type="entry name" value="Rhomboid-like"/>
    <property type="match status" value="1"/>
</dbReference>
<comment type="subcellular location">
    <subcellularLocation>
        <location evidence="1">Membrane</location>
        <topology evidence="1">Multi-pass membrane protein</topology>
    </subcellularLocation>
</comment>